<accession>A0AC59ZUI3</accession>
<proteinExistence type="predicted"/>
<reference evidence="1" key="1">
    <citation type="submission" date="2023-05" db="EMBL/GenBank/DDBJ databases">
        <authorList>
            <consortium name="ELIXIR-Norway"/>
        </authorList>
    </citation>
    <scope>NUCLEOTIDE SEQUENCE</scope>
</reference>
<dbReference type="EMBL" id="OX596088">
    <property type="protein sequence ID" value="CAN0513706.1"/>
    <property type="molecule type" value="Genomic_DNA"/>
</dbReference>
<protein>
    <submittedName>
        <fullName evidence="1">Uncharacterized protein</fullName>
    </submittedName>
</protein>
<organism evidence="1 2">
    <name type="scientific">Rangifer tarandus platyrhynchus</name>
    <name type="common">Svalbard reindeer</name>
    <dbReference type="NCBI Taxonomy" id="3082113"/>
    <lineage>
        <taxon>Eukaryota</taxon>
        <taxon>Metazoa</taxon>
        <taxon>Chordata</taxon>
        <taxon>Craniata</taxon>
        <taxon>Vertebrata</taxon>
        <taxon>Euteleostomi</taxon>
        <taxon>Mammalia</taxon>
        <taxon>Eutheria</taxon>
        <taxon>Laurasiatheria</taxon>
        <taxon>Artiodactyla</taxon>
        <taxon>Ruminantia</taxon>
        <taxon>Pecora</taxon>
        <taxon>Cervidae</taxon>
        <taxon>Odocoileinae</taxon>
        <taxon>Rangifer</taxon>
    </lineage>
</organism>
<name>A0AC59ZUI3_RANTA</name>
<dbReference type="Proteomes" id="UP001162501">
    <property type="component" value="Chromosome 4"/>
</dbReference>
<evidence type="ECO:0000313" key="1">
    <source>
        <dbReference type="EMBL" id="CAN0513706.1"/>
    </source>
</evidence>
<evidence type="ECO:0000313" key="2">
    <source>
        <dbReference type="Proteomes" id="UP001162501"/>
    </source>
</evidence>
<reference evidence="1" key="2">
    <citation type="submission" date="2025-03" db="EMBL/GenBank/DDBJ databases">
        <authorList>
            <consortium name="ELIXIR-Norway"/>
            <consortium name="Elixir Norway"/>
        </authorList>
    </citation>
    <scope>NUCLEOTIDE SEQUENCE</scope>
</reference>
<sequence>MSQLGTLRMAGVTGLTPVTGSCSTKEHLYCPHPAELFPGELGHVWAWSSSLGQDVEAASEVVTPAFSPLPLSLGSERPAPGNAGVALGWSSVPGKRPVLREPVLSVHRILNPLK</sequence>
<gene>
    <name evidence="1" type="ORF">MRATA1EN22A_LOCUS23279</name>
</gene>